<sequence length="56" mass="6123">MSLSLVIVDGYKSFFGCPFASISYPSNLKALSYRSNSLCIFNQSDELPTPIVRSSA</sequence>
<reference evidence="1" key="1">
    <citation type="submission" date="2021-06" db="EMBL/GenBank/DDBJ databases">
        <authorList>
            <person name="Kallberg Y."/>
            <person name="Tangrot J."/>
            <person name="Rosling A."/>
        </authorList>
    </citation>
    <scope>NUCLEOTIDE SEQUENCE</scope>
    <source>
        <strain evidence="1">MA453B</strain>
    </source>
</reference>
<gene>
    <name evidence="1" type="ORF">DERYTH_LOCUS2500</name>
</gene>
<proteinExistence type="predicted"/>
<accession>A0A9N8WKN5</accession>
<dbReference type="AlphaFoldDB" id="A0A9N8WKN5"/>
<name>A0A9N8WKN5_9GLOM</name>
<organism evidence="1 2">
    <name type="scientific">Dentiscutata erythropus</name>
    <dbReference type="NCBI Taxonomy" id="1348616"/>
    <lineage>
        <taxon>Eukaryota</taxon>
        <taxon>Fungi</taxon>
        <taxon>Fungi incertae sedis</taxon>
        <taxon>Mucoromycota</taxon>
        <taxon>Glomeromycotina</taxon>
        <taxon>Glomeromycetes</taxon>
        <taxon>Diversisporales</taxon>
        <taxon>Gigasporaceae</taxon>
        <taxon>Dentiscutata</taxon>
    </lineage>
</organism>
<evidence type="ECO:0000313" key="2">
    <source>
        <dbReference type="Proteomes" id="UP000789405"/>
    </source>
</evidence>
<dbReference type="Proteomes" id="UP000789405">
    <property type="component" value="Unassembled WGS sequence"/>
</dbReference>
<keyword evidence="2" id="KW-1185">Reference proteome</keyword>
<dbReference type="EMBL" id="CAJVPY010000803">
    <property type="protein sequence ID" value="CAG8492781.1"/>
    <property type="molecule type" value="Genomic_DNA"/>
</dbReference>
<protein>
    <submittedName>
        <fullName evidence="1">175_t:CDS:1</fullName>
    </submittedName>
</protein>
<evidence type="ECO:0000313" key="1">
    <source>
        <dbReference type="EMBL" id="CAG8492781.1"/>
    </source>
</evidence>
<comment type="caution">
    <text evidence="1">The sequence shown here is derived from an EMBL/GenBank/DDBJ whole genome shotgun (WGS) entry which is preliminary data.</text>
</comment>